<dbReference type="KEGG" id="cgle:NCTC11432_04961"/>
<dbReference type="EMBL" id="LR134289">
    <property type="protein sequence ID" value="VEE11759.1"/>
    <property type="molecule type" value="Genomic_DNA"/>
</dbReference>
<protein>
    <recommendedName>
        <fullName evidence="3">SnoaL-like domain</fullName>
    </recommendedName>
</protein>
<evidence type="ECO:0000313" key="1">
    <source>
        <dbReference type="EMBL" id="VEE11759.1"/>
    </source>
</evidence>
<dbReference type="RefSeq" id="WP_002980998.1">
    <property type="nucleotide sequence ID" value="NZ_CP068486.1"/>
</dbReference>
<reference evidence="1 2" key="1">
    <citation type="submission" date="2018-12" db="EMBL/GenBank/DDBJ databases">
        <authorList>
            <consortium name="Pathogen Informatics"/>
        </authorList>
    </citation>
    <scope>NUCLEOTIDE SEQUENCE [LARGE SCALE GENOMIC DNA]</scope>
    <source>
        <strain evidence="1 2">NCTC11432</strain>
    </source>
</reference>
<dbReference type="AlphaFoldDB" id="A0A3S4MH28"/>
<dbReference type="OrthoDB" id="8684708at2"/>
<name>A0A3S4MH28_CHRGE</name>
<sequence length="105" mass="11956">MNLPNVIAKLIKAQNNFDSAAYAQYFTETAIVFDEGKTHKGKIEIEKWIDKSNKEYKATMEPLDYNERENILSAEISGSFPGSPIILKFHFDITDGKIQQLKVTD</sequence>
<dbReference type="SUPFAM" id="SSF54427">
    <property type="entry name" value="NTF2-like"/>
    <property type="match status" value="1"/>
</dbReference>
<dbReference type="STRING" id="525257.HMPREF0204_14851"/>
<accession>A0A3S4MH28</accession>
<dbReference type="Gene3D" id="3.10.450.50">
    <property type="match status" value="1"/>
</dbReference>
<evidence type="ECO:0000313" key="2">
    <source>
        <dbReference type="Proteomes" id="UP000279227"/>
    </source>
</evidence>
<gene>
    <name evidence="1" type="ORF">NCTC11432_04961</name>
</gene>
<dbReference type="Proteomes" id="UP000279227">
    <property type="component" value="Chromosome"/>
</dbReference>
<organism evidence="1 2">
    <name type="scientific">Chryseobacterium gleum</name>
    <name type="common">Flavobacterium gleum</name>
    <dbReference type="NCBI Taxonomy" id="250"/>
    <lineage>
        <taxon>Bacteria</taxon>
        <taxon>Pseudomonadati</taxon>
        <taxon>Bacteroidota</taxon>
        <taxon>Flavobacteriia</taxon>
        <taxon>Flavobacteriales</taxon>
        <taxon>Weeksellaceae</taxon>
        <taxon>Chryseobacterium group</taxon>
        <taxon>Chryseobacterium</taxon>
    </lineage>
</organism>
<evidence type="ECO:0008006" key="3">
    <source>
        <dbReference type="Google" id="ProtNLM"/>
    </source>
</evidence>
<dbReference type="InterPro" id="IPR032710">
    <property type="entry name" value="NTF2-like_dom_sf"/>
</dbReference>
<proteinExistence type="predicted"/>
<dbReference type="GeneID" id="93023156"/>